<comment type="caution">
    <text evidence="3">The sequence shown here is derived from an EMBL/GenBank/DDBJ whole genome shotgun (WGS) entry which is preliminary data.</text>
</comment>
<dbReference type="CDD" id="cd20557">
    <property type="entry name" value="CYCLIN_ScPCL1-like"/>
    <property type="match status" value="1"/>
</dbReference>
<evidence type="ECO:0000256" key="1">
    <source>
        <dbReference type="SAM" id="MobiDB-lite"/>
    </source>
</evidence>
<evidence type="ECO:0000259" key="2">
    <source>
        <dbReference type="Pfam" id="PF00134"/>
    </source>
</evidence>
<dbReference type="SUPFAM" id="SSF47954">
    <property type="entry name" value="Cyclin-like"/>
    <property type="match status" value="1"/>
</dbReference>
<proteinExistence type="predicted"/>
<feature type="compositionally biased region" description="Low complexity" evidence="1">
    <location>
        <begin position="1223"/>
        <end position="1237"/>
    </location>
</feature>
<feature type="compositionally biased region" description="Low complexity" evidence="1">
    <location>
        <begin position="1128"/>
        <end position="1142"/>
    </location>
</feature>
<feature type="region of interest" description="Disordered" evidence="1">
    <location>
        <begin position="1128"/>
        <end position="1155"/>
    </location>
</feature>
<evidence type="ECO:0000313" key="3">
    <source>
        <dbReference type="EMBL" id="ORY76735.1"/>
    </source>
</evidence>
<dbReference type="Proteomes" id="UP000193920">
    <property type="component" value="Unassembled WGS sequence"/>
</dbReference>
<feature type="domain" description="Cyclin N-terminal" evidence="2">
    <location>
        <begin position="67"/>
        <end position="143"/>
    </location>
</feature>
<dbReference type="STRING" id="1754190.A0A1Y2F196"/>
<feature type="region of interest" description="Disordered" evidence="1">
    <location>
        <begin position="1220"/>
        <end position="1315"/>
    </location>
</feature>
<keyword evidence="4" id="KW-1185">Reference proteome</keyword>
<sequence length="1743" mass="200241">MSKCNYFGRKLPYGIYPVVIDLLANYASDIVSCRKDEYDTSTVGLLPLPEFIKQILDKSGINNILEILTTIIYMKRLKLRLSPISTGLSCTKHRIFLATLIISQKYTQDVPYRNLDWSYITPFTLEDINLMERQLLYKLNYDLQFSEDEVANLYFYTISKMINSTSLSYTYNSFPNIEAIYKDPSICVIDINRHASYKNDIVAENKIMNSNEINNPNINYSKNKDNSNSKNNIYHNSNINKNRKTHVVLSNEDSNNNMNNYNNNINKNTKKENISEINNNYSYKYKYHETDANPQINISSQIHNSNLNMLNNLNIDKRKNIIINNINQNYYNKENSYYNSNPNSNTSFNNTSSNYNNNKNITINLMNNYEKNYNENNINKNMDATNTTTSNDNIQKNKILFINEKSEVHSNYLTDSGKYICDINNKYNENINISHVSCYNISQASDSSDDDEYFFEKYENKSFNNSKKMNNNLNTNYYDSNKLINIKQSNSNNNNNNFNNIKNIVNNLCNSNNNYQYHQSISKNININTKAPTSVSINSTSENNQTLNKINVNVNDINLNKGYDHSNNSMNYNSYNNKASSYSSNSSNPYDYCYHFDYGNYTGKSINAANDNINKIQDNNYCYSQLNQYSFKEYSNSTTSNNNITESNDNTLPNKNTISNNSKFSNSSILSINKNEHKIYPSIENSILSDVNKAFSSIKLLSTSSSSSSLYSSDKSDIINYKYGFNKGNVNHQNISSMKKPINTIPSSNTAFTKVEIQRQQQPTFSNNLLNSNTFGCYIPSNSNTDASYTNKNTSNSNNNNNNNYEVNLNSSISKSLNSMSINSTSLSNKNINENTINDTDNTVNTTNSIYLNNSNINEEAFNNKFKMNEHQILYGDIFYENKKYKILNDILNDNKVTNNNYYLDSQSDIIINHRKHCDDGIDNDSDSLYHSSESENYFSQDEECECFNHNVNQYETFGDNKIVEDPLNLIHGVNDSENYFSQGSDFVFNNNASLDSPLKSEASDLKCQKINFNEDNSLSKTEINHDDIIADTNVKKENVFKFCNSCSSQCSLNSNEFVNSYKQDNKNRFSFIDVLNDTIHEVNSHKNNINNISTFASLFSSSKITTSSNISNSKNNSLLSNSFINKSNKTKNDTNIKNNVNNEEKTKNNTIPDDNVLNIQNNDTKINSNKCINNNINSSSLKVTNESQNDKEGINEKNNEKMNYIMNNKSRNNSINIQEIPINSNNKNDDNNINSNKNKRKKKKKRKRKKKKRRKWKWKWKLKRKKRKKMKKRKKKKKKVKEHLSSFEDNSSSNLSNLSSRNNSASSIQRDDSKNSIDECKTVFEYICNKEKKLKIKTKSAINSEGNNVNKSAEINTEKNSTHENINVNSIKYENSSDNNINDKDMNDNHHSFTVEENEVHSYKFIDIPIPYTNNRNHESTEKQENNFDKLKEDTKDTDYESSYLNDTPSITSKIQRLDDMLEYCSLKHNYIINNNTTKKDGIFHSNSNEENNHTEKSYLHSIRSNDKIDNSTVTTHSLNNLTSTLGANPIFLNNHLSSNFDSSNITNSSYLGNSSNLTLTSDKDNNESQYSIHHSSAYTYSQNFNIGDKNGTGSEPLLKHPIFLKSDSVNSSHTILQQDKDNDYIDFDGSINLNFDHPDNSTNHVNKSTNNINFNNEKSYKVNLSYDSENNYYSLESFKNSTSSSVYNSSISSPMNNNSIKSKSSFSKIQNMPIHCGLHKSQRIENFQYYRSSSDESINNI</sequence>
<dbReference type="Pfam" id="PF00134">
    <property type="entry name" value="Cyclin_N"/>
    <property type="match status" value="1"/>
</dbReference>
<protein>
    <recommendedName>
        <fullName evidence="2">Cyclin N-terminal domain-containing protein</fullName>
    </recommendedName>
</protein>
<feature type="region of interest" description="Disordered" evidence="1">
    <location>
        <begin position="638"/>
        <end position="659"/>
    </location>
</feature>
<evidence type="ECO:0000313" key="4">
    <source>
        <dbReference type="Proteomes" id="UP000193920"/>
    </source>
</evidence>
<reference evidence="3 4" key="1">
    <citation type="submission" date="2016-08" db="EMBL/GenBank/DDBJ databases">
        <title>A Parts List for Fungal Cellulosomes Revealed by Comparative Genomics.</title>
        <authorList>
            <consortium name="DOE Joint Genome Institute"/>
            <person name="Haitjema C.H."/>
            <person name="Gilmore S.P."/>
            <person name="Henske J.K."/>
            <person name="Solomon K.V."/>
            <person name="De Groot R."/>
            <person name="Kuo A."/>
            <person name="Mondo S.J."/>
            <person name="Salamov A.A."/>
            <person name="Labutti K."/>
            <person name="Zhao Z."/>
            <person name="Chiniquy J."/>
            <person name="Barry K."/>
            <person name="Brewer H.M."/>
            <person name="Purvine S.O."/>
            <person name="Wright A.T."/>
            <person name="Boxma B."/>
            <person name="Van Alen T."/>
            <person name="Hackstein J.H."/>
            <person name="Baker S.E."/>
            <person name="Grigoriev I.V."/>
            <person name="O'Malley M.A."/>
        </authorList>
    </citation>
    <scope>NUCLEOTIDE SEQUENCE [LARGE SCALE GENOMIC DNA]</scope>
    <source>
        <strain evidence="3 4">G1</strain>
    </source>
</reference>
<feature type="compositionally biased region" description="Basic residues" evidence="1">
    <location>
        <begin position="1238"/>
        <end position="1282"/>
    </location>
</feature>
<accession>A0A1Y2F196</accession>
<organism evidence="3 4">
    <name type="scientific">Neocallimastix californiae</name>
    <dbReference type="NCBI Taxonomy" id="1754190"/>
    <lineage>
        <taxon>Eukaryota</taxon>
        <taxon>Fungi</taxon>
        <taxon>Fungi incertae sedis</taxon>
        <taxon>Chytridiomycota</taxon>
        <taxon>Chytridiomycota incertae sedis</taxon>
        <taxon>Neocallimastigomycetes</taxon>
        <taxon>Neocallimastigales</taxon>
        <taxon>Neocallimastigaceae</taxon>
        <taxon>Neocallimastix</taxon>
    </lineage>
</organism>
<dbReference type="InterPro" id="IPR036915">
    <property type="entry name" value="Cyclin-like_sf"/>
</dbReference>
<dbReference type="OrthoDB" id="2159396at2759"/>
<feature type="compositionally biased region" description="Low complexity" evidence="1">
    <location>
        <begin position="1288"/>
        <end position="1308"/>
    </location>
</feature>
<dbReference type="InterPro" id="IPR006671">
    <property type="entry name" value="Cyclin_N"/>
</dbReference>
<name>A0A1Y2F196_9FUNG</name>
<gene>
    <name evidence="3" type="ORF">LY90DRAFT_665460</name>
</gene>
<dbReference type="EMBL" id="MCOG01000021">
    <property type="protein sequence ID" value="ORY76735.1"/>
    <property type="molecule type" value="Genomic_DNA"/>
</dbReference>